<dbReference type="InParanoid" id="A2EHF6"/>
<dbReference type="EMBL" id="DS113389">
    <property type="protein sequence ID" value="EAY07934.1"/>
    <property type="molecule type" value="Genomic_DNA"/>
</dbReference>
<dbReference type="KEGG" id="tva:4765830"/>
<dbReference type="Proteomes" id="UP000001542">
    <property type="component" value="Unassembled WGS sequence"/>
</dbReference>
<protein>
    <submittedName>
        <fullName evidence="1">Uncharacterized protein</fullName>
    </submittedName>
</protein>
<reference evidence="1" key="2">
    <citation type="journal article" date="2007" name="Science">
        <title>Draft genome sequence of the sexually transmitted pathogen Trichomonas vaginalis.</title>
        <authorList>
            <person name="Carlton J.M."/>
            <person name="Hirt R.P."/>
            <person name="Silva J.C."/>
            <person name="Delcher A.L."/>
            <person name="Schatz M."/>
            <person name="Zhao Q."/>
            <person name="Wortman J.R."/>
            <person name="Bidwell S.L."/>
            <person name="Alsmark U.C.M."/>
            <person name="Besteiro S."/>
            <person name="Sicheritz-Ponten T."/>
            <person name="Noel C.J."/>
            <person name="Dacks J.B."/>
            <person name="Foster P.G."/>
            <person name="Simillion C."/>
            <person name="Van de Peer Y."/>
            <person name="Miranda-Saavedra D."/>
            <person name="Barton G.J."/>
            <person name="Westrop G.D."/>
            <person name="Mueller S."/>
            <person name="Dessi D."/>
            <person name="Fiori P.L."/>
            <person name="Ren Q."/>
            <person name="Paulsen I."/>
            <person name="Zhang H."/>
            <person name="Bastida-Corcuera F.D."/>
            <person name="Simoes-Barbosa A."/>
            <person name="Brown M.T."/>
            <person name="Hayes R.D."/>
            <person name="Mukherjee M."/>
            <person name="Okumura C.Y."/>
            <person name="Schneider R."/>
            <person name="Smith A.J."/>
            <person name="Vanacova S."/>
            <person name="Villalvazo M."/>
            <person name="Haas B.J."/>
            <person name="Pertea M."/>
            <person name="Feldblyum T.V."/>
            <person name="Utterback T.R."/>
            <person name="Shu C.L."/>
            <person name="Osoegawa K."/>
            <person name="de Jong P.J."/>
            <person name="Hrdy I."/>
            <person name="Horvathova L."/>
            <person name="Zubacova Z."/>
            <person name="Dolezal P."/>
            <person name="Malik S.B."/>
            <person name="Logsdon J.M. Jr."/>
            <person name="Henze K."/>
            <person name="Gupta A."/>
            <person name="Wang C.C."/>
            <person name="Dunne R.L."/>
            <person name="Upcroft J.A."/>
            <person name="Upcroft P."/>
            <person name="White O."/>
            <person name="Salzberg S.L."/>
            <person name="Tang P."/>
            <person name="Chiu C.-H."/>
            <person name="Lee Y.-S."/>
            <person name="Embley T.M."/>
            <person name="Coombs G.H."/>
            <person name="Mottram J.C."/>
            <person name="Tachezy J."/>
            <person name="Fraser-Liggett C.M."/>
            <person name="Johnson P.J."/>
        </authorList>
    </citation>
    <scope>NUCLEOTIDE SEQUENCE [LARGE SCALE GENOMIC DNA]</scope>
    <source>
        <strain evidence="1">G3</strain>
    </source>
</reference>
<sequence>MISFLLSRASALTYEAKYGYNTAPIEEGKATDIDFSKLQMKYGDSYVLLHNYQDIDKKRISKRNQFASIEADGKTNSANFTVLQYIPCLYENFIFGVSNMPTYAEINPKNSQAEHCFYIATSKIANIKIKCNLNTSCHYKVYEDLINRVERSESELIYRSKNLIIEFTPDEFSSGFVGVSSITSLEYPENNTVGAYYYMNSGFEKHSVPNAKLGSDYVGETIHTEIIQTYISSDPEKPGVYNVDLRSKKERKYIISENSVVMFLDTPNFDKVNIKVHSGINTVNMRSKYNFNIPYAVVFKSTGYIIFQSDFTSDITFAIMSYDKDKECDNKLFFSGINKDFYFTLGNSKKIVQYSDNEIQIPKDTRNCLYVFPSSDKINSKIIKTEHDFTVEDEKTVEDTPLYSARIYRSSDPKDNESYVQLTGDNNYNNDIRMVTMLKDGKDFYIEIGGTHPHCRSCCWWLLPLQTFQRK</sequence>
<organism evidence="1 2">
    <name type="scientific">Trichomonas vaginalis (strain ATCC PRA-98 / G3)</name>
    <dbReference type="NCBI Taxonomy" id="412133"/>
    <lineage>
        <taxon>Eukaryota</taxon>
        <taxon>Metamonada</taxon>
        <taxon>Parabasalia</taxon>
        <taxon>Trichomonadida</taxon>
        <taxon>Trichomonadidae</taxon>
        <taxon>Trichomonas</taxon>
    </lineage>
</organism>
<reference evidence="1" key="1">
    <citation type="submission" date="2006-10" db="EMBL/GenBank/DDBJ databases">
        <authorList>
            <person name="Amadeo P."/>
            <person name="Zhao Q."/>
            <person name="Wortman J."/>
            <person name="Fraser-Liggett C."/>
            <person name="Carlton J."/>
        </authorList>
    </citation>
    <scope>NUCLEOTIDE SEQUENCE</scope>
    <source>
        <strain evidence="1">G3</strain>
    </source>
</reference>
<gene>
    <name evidence="1" type="ORF">TVAG_064820</name>
</gene>
<dbReference type="VEuPathDB" id="TrichDB:TVAG_064820"/>
<evidence type="ECO:0000313" key="1">
    <source>
        <dbReference type="EMBL" id="EAY07934.1"/>
    </source>
</evidence>
<proteinExistence type="predicted"/>
<dbReference type="RefSeq" id="XP_001320157.1">
    <property type="nucleotide sequence ID" value="XM_001320122.1"/>
</dbReference>
<accession>A2EHF6</accession>
<dbReference type="VEuPathDB" id="TrichDB:TVAGG3_0350390"/>
<keyword evidence="2" id="KW-1185">Reference proteome</keyword>
<evidence type="ECO:0000313" key="2">
    <source>
        <dbReference type="Proteomes" id="UP000001542"/>
    </source>
</evidence>
<name>A2EHF6_TRIV3</name>
<dbReference type="AlphaFoldDB" id="A2EHF6"/>